<evidence type="ECO:0000256" key="9">
    <source>
        <dbReference type="PIRSR" id="PIRSR000099-2"/>
    </source>
</evidence>
<dbReference type="STRING" id="709839.TSA66_05145"/>
<dbReference type="UniPathway" id="UPA00031">
    <property type="reaction ID" value="UER00014"/>
</dbReference>
<organism evidence="13 14">
    <name type="scientific">Noviherbaspirillum autotrophicum</name>
    <dbReference type="NCBI Taxonomy" id="709839"/>
    <lineage>
        <taxon>Bacteria</taxon>
        <taxon>Pseudomonadati</taxon>
        <taxon>Pseudomonadota</taxon>
        <taxon>Betaproteobacteria</taxon>
        <taxon>Burkholderiales</taxon>
        <taxon>Oxalobacteraceae</taxon>
        <taxon>Noviherbaspirillum</taxon>
    </lineage>
</organism>
<evidence type="ECO:0000256" key="11">
    <source>
        <dbReference type="PIRSR" id="PIRSR000099-4"/>
    </source>
</evidence>
<dbReference type="PANTHER" id="PTHR21256">
    <property type="entry name" value="HISTIDINOL DEHYDROGENASE HDH"/>
    <property type="match status" value="1"/>
</dbReference>
<dbReference type="GO" id="GO:0004399">
    <property type="term" value="F:histidinol dehydrogenase activity"/>
    <property type="evidence" value="ECO:0007669"/>
    <property type="project" value="UniProtKB-UniRule"/>
</dbReference>
<protein>
    <recommendedName>
        <fullName evidence="6">Histidinol dehydrogenase</fullName>
        <shortName evidence="6">HDH</shortName>
        <ecNumber evidence="6">1.1.1.23</ecNumber>
    </recommendedName>
</protein>
<feature type="binding site" evidence="6 9">
    <location>
        <position position="221"/>
    </location>
    <ligand>
        <name>NAD(+)</name>
        <dbReference type="ChEBI" id="CHEBI:57540"/>
    </ligand>
</feature>
<dbReference type="InterPro" id="IPR022695">
    <property type="entry name" value="Histidinol_DH_monofunct"/>
</dbReference>
<keyword evidence="6" id="KW-0028">Amino-acid biosynthesis</keyword>
<dbReference type="AlphaFoldDB" id="A0A0C2BQL8"/>
<dbReference type="Gene3D" id="3.40.50.1980">
    <property type="entry name" value="Nitrogenase molybdenum iron protein domain"/>
    <property type="match status" value="2"/>
</dbReference>
<dbReference type="EMBL" id="JWJG01000028">
    <property type="protein sequence ID" value="KIF80341.1"/>
    <property type="molecule type" value="Genomic_DNA"/>
</dbReference>
<keyword evidence="3 6" id="KW-0862">Zinc</keyword>
<evidence type="ECO:0000313" key="13">
    <source>
        <dbReference type="EMBL" id="KIF80341.1"/>
    </source>
</evidence>
<keyword evidence="2 6" id="KW-0479">Metal-binding</keyword>
<dbReference type="PANTHER" id="PTHR21256:SF2">
    <property type="entry name" value="HISTIDINE BIOSYNTHESIS TRIFUNCTIONAL PROTEIN"/>
    <property type="match status" value="1"/>
</dbReference>
<feature type="binding site" evidence="6 10">
    <location>
        <position position="266"/>
    </location>
    <ligand>
        <name>substrate</name>
    </ligand>
</feature>
<evidence type="ECO:0000256" key="12">
    <source>
        <dbReference type="RuleBase" id="RU004175"/>
    </source>
</evidence>
<dbReference type="FunFam" id="3.40.50.1980:FF:000026">
    <property type="entry name" value="Histidinol dehydrogenase"/>
    <property type="match status" value="1"/>
</dbReference>
<reference evidence="13 14" key="1">
    <citation type="submission" date="2014-12" db="EMBL/GenBank/DDBJ databases">
        <title>Denitrispirillum autotrophicum gen. nov., sp. nov., Denitrifying, Facultatively Autotrophic Bacteria Isolated from Rice Paddy Soil.</title>
        <authorList>
            <person name="Ishii S."/>
            <person name="Ashida N."/>
            <person name="Ohno H."/>
            <person name="Otsuka S."/>
            <person name="Yokota A."/>
            <person name="Senoo K."/>
        </authorList>
    </citation>
    <scope>NUCLEOTIDE SEQUENCE [LARGE SCALE GENOMIC DNA]</scope>
    <source>
        <strain evidence="13 14">TSA66</strain>
    </source>
</reference>
<keyword evidence="6 9" id="KW-0520">NAD</keyword>
<dbReference type="EC" id="1.1.1.23" evidence="6"/>
<dbReference type="GO" id="GO:0008270">
    <property type="term" value="F:zinc ion binding"/>
    <property type="evidence" value="ECO:0007669"/>
    <property type="project" value="UniProtKB-UniRule"/>
</dbReference>
<feature type="binding site" evidence="6 11">
    <location>
        <position position="368"/>
    </location>
    <ligand>
        <name>Zn(2+)</name>
        <dbReference type="ChEBI" id="CHEBI:29105"/>
    </ligand>
</feature>
<sequence length="436" mass="46214">MIQIRKLDSTAENFKAQLAAVLAFEASEDEAIDRAAAQILADVKIRGDAAVLDYTNRFDKLDAQSVAGLEIAQDELRAALDSLAPARRAALQTAADRVRAYHERQKKECGSDGFTYAEADGTVLGQKVTPLDRVGIYVPGGKAAYPSSVLMNAIPAKVAGVQEVVMVVPTPAGVKNELVLAAAAIAGVDRVFTIGGAQAVGALAFGTATIPQVDKIVGPGNAYVAAAKRRVFGIVGIDMIAGPSEILVICDGTTDPDWVAMDLFSQAEHDELAQSILVCPDAGYIARVEASINKQLDAMPRKEVIRTSLTNRGAMVKVRDMDEACEIANLIAAEHLEISAENPQQWADKVRHAGAMFLGHFSSESLGDYCAGPNHVLPTSRTARFSSPLGVYDFQKRSSIIHVSQAGAQTLGKVAAELAYGEGLQAHAGSAEYRLK</sequence>
<dbReference type="GO" id="GO:0000105">
    <property type="term" value="P:L-histidine biosynthetic process"/>
    <property type="evidence" value="ECO:0007669"/>
    <property type="project" value="UniProtKB-UniRule"/>
</dbReference>
<comment type="cofactor">
    <cofactor evidence="6 11">
        <name>Zn(2+)</name>
        <dbReference type="ChEBI" id="CHEBI:29105"/>
    </cofactor>
    <text evidence="6 11">Binds 1 zinc ion per subunit.</text>
</comment>
<dbReference type="SUPFAM" id="SSF53720">
    <property type="entry name" value="ALDH-like"/>
    <property type="match status" value="1"/>
</dbReference>
<name>A0A0C2BQL8_9BURK</name>
<keyword evidence="14" id="KW-1185">Reference proteome</keyword>
<gene>
    <name evidence="6" type="primary">hisD</name>
    <name evidence="13" type="ORF">TSA66_05145</name>
</gene>
<dbReference type="Proteomes" id="UP000031572">
    <property type="component" value="Unassembled WGS sequence"/>
</dbReference>
<proteinExistence type="inferred from homology"/>
<evidence type="ECO:0000256" key="8">
    <source>
        <dbReference type="PIRSR" id="PIRSR000099-1"/>
    </source>
</evidence>
<evidence type="ECO:0000256" key="4">
    <source>
        <dbReference type="ARBA" id="ARBA00023002"/>
    </source>
</evidence>
<feature type="binding site" evidence="6 10">
    <location>
        <position position="269"/>
    </location>
    <ligand>
        <name>substrate</name>
    </ligand>
</feature>
<evidence type="ECO:0000256" key="5">
    <source>
        <dbReference type="ARBA" id="ARBA00023102"/>
    </source>
</evidence>
<comment type="function">
    <text evidence="6">Catalyzes the sequential NAD-dependent oxidations of L-histidinol to L-histidinaldehyde and then to L-histidine.</text>
</comment>
<evidence type="ECO:0000256" key="2">
    <source>
        <dbReference type="ARBA" id="ARBA00022723"/>
    </source>
</evidence>
<dbReference type="PRINTS" id="PR00083">
    <property type="entry name" value="HOLDHDRGNASE"/>
</dbReference>
<dbReference type="FunFam" id="3.40.50.1980:FF:000001">
    <property type="entry name" value="Histidinol dehydrogenase"/>
    <property type="match status" value="1"/>
</dbReference>
<comment type="pathway">
    <text evidence="6">Amino-acid biosynthesis; L-histidine biosynthesis; L-histidine from 5-phospho-alpha-D-ribose 1-diphosphate: step 9/9.</text>
</comment>
<feature type="binding site" evidence="6 10">
    <location>
        <position position="335"/>
    </location>
    <ligand>
        <name>substrate</name>
    </ligand>
</feature>
<evidence type="ECO:0000256" key="10">
    <source>
        <dbReference type="PIRSR" id="PIRSR000099-3"/>
    </source>
</evidence>
<feature type="binding site" evidence="6 9">
    <location>
        <position position="198"/>
    </location>
    <ligand>
        <name>NAD(+)</name>
        <dbReference type="ChEBI" id="CHEBI:57540"/>
    </ligand>
</feature>
<comment type="catalytic activity">
    <reaction evidence="6">
        <text>L-histidinol + 2 NAD(+) + H2O = L-histidine + 2 NADH + 3 H(+)</text>
        <dbReference type="Rhea" id="RHEA:20641"/>
        <dbReference type="ChEBI" id="CHEBI:15377"/>
        <dbReference type="ChEBI" id="CHEBI:15378"/>
        <dbReference type="ChEBI" id="CHEBI:57540"/>
        <dbReference type="ChEBI" id="CHEBI:57595"/>
        <dbReference type="ChEBI" id="CHEBI:57699"/>
        <dbReference type="ChEBI" id="CHEBI:57945"/>
        <dbReference type="EC" id="1.1.1.23"/>
    </reaction>
</comment>
<dbReference type="Pfam" id="PF00815">
    <property type="entry name" value="Histidinol_dh"/>
    <property type="match status" value="1"/>
</dbReference>
<accession>A0A0C2BQL8</accession>
<dbReference type="HAMAP" id="MF_01024">
    <property type="entry name" value="HisD"/>
    <property type="match status" value="1"/>
</dbReference>
<dbReference type="GO" id="GO:0005829">
    <property type="term" value="C:cytosol"/>
    <property type="evidence" value="ECO:0007669"/>
    <property type="project" value="TreeGrafter"/>
</dbReference>
<feature type="active site" description="Proton acceptor" evidence="6 8">
    <location>
        <position position="335"/>
    </location>
</feature>
<dbReference type="InterPro" id="IPR012131">
    <property type="entry name" value="Hstdl_DH"/>
</dbReference>
<evidence type="ECO:0000256" key="1">
    <source>
        <dbReference type="ARBA" id="ARBA00010178"/>
    </source>
</evidence>
<evidence type="ECO:0000256" key="6">
    <source>
        <dbReference type="HAMAP-Rule" id="MF_01024"/>
    </source>
</evidence>
<feature type="binding site" evidence="6 10">
    <location>
        <position position="422"/>
    </location>
    <ligand>
        <name>substrate</name>
    </ligand>
</feature>
<dbReference type="NCBIfam" id="TIGR00069">
    <property type="entry name" value="hisD"/>
    <property type="match status" value="1"/>
</dbReference>
<comment type="caution">
    <text evidence="13">The sequence shown here is derived from an EMBL/GenBank/DDBJ whole genome shotgun (WGS) entry which is preliminary data.</text>
</comment>
<feature type="binding site" evidence="6 10">
    <location>
        <position position="368"/>
    </location>
    <ligand>
        <name>substrate</name>
    </ligand>
</feature>
<dbReference type="InterPro" id="IPR016161">
    <property type="entry name" value="Ald_DH/histidinol_DH"/>
</dbReference>
<feature type="binding site" evidence="6 9">
    <location>
        <position position="137"/>
    </location>
    <ligand>
        <name>NAD(+)</name>
        <dbReference type="ChEBI" id="CHEBI:57540"/>
    </ligand>
</feature>
<keyword evidence="4 6" id="KW-0560">Oxidoreductase</keyword>
<feature type="active site" description="Proton acceptor" evidence="6 8">
    <location>
        <position position="334"/>
    </location>
</feature>
<dbReference type="GO" id="GO:0051287">
    <property type="term" value="F:NAD binding"/>
    <property type="evidence" value="ECO:0007669"/>
    <property type="project" value="InterPro"/>
</dbReference>
<feature type="binding site" evidence="6 11">
    <location>
        <position position="427"/>
    </location>
    <ligand>
        <name>Zn(2+)</name>
        <dbReference type="ChEBI" id="CHEBI:29105"/>
    </ligand>
</feature>
<evidence type="ECO:0000256" key="7">
    <source>
        <dbReference type="PIRNR" id="PIRNR000099"/>
    </source>
</evidence>
<dbReference type="Gene3D" id="1.20.5.1300">
    <property type="match status" value="1"/>
</dbReference>
<keyword evidence="5 6" id="KW-0368">Histidine biosynthesis</keyword>
<feature type="binding site" evidence="6 11">
    <location>
        <position position="269"/>
    </location>
    <ligand>
        <name>Zn(2+)</name>
        <dbReference type="ChEBI" id="CHEBI:29105"/>
    </ligand>
</feature>
<dbReference type="RefSeq" id="WP_040039253.1">
    <property type="nucleotide sequence ID" value="NZ_JWJG01000028.1"/>
</dbReference>
<feature type="binding site" evidence="6 10">
    <location>
        <position position="427"/>
    </location>
    <ligand>
        <name>substrate</name>
    </ligand>
</feature>
<dbReference type="PIRSF" id="PIRSF000099">
    <property type="entry name" value="Histidinol_dh"/>
    <property type="match status" value="1"/>
</dbReference>
<evidence type="ECO:0000313" key="14">
    <source>
        <dbReference type="Proteomes" id="UP000031572"/>
    </source>
</evidence>
<dbReference type="InterPro" id="IPR001692">
    <property type="entry name" value="Histidinol_DH_CS"/>
</dbReference>
<comment type="similarity">
    <text evidence="1 6 7 12">Belongs to the histidinol dehydrogenase family.</text>
</comment>
<feature type="binding site" evidence="6 10">
    <location>
        <position position="244"/>
    </location>
    <ligand>
        <name>substrate</name>
    </ligand>
</feature>
<dbReference type="OrthoDB" id="9805269at2"/>
<dbReference type="CDD" id="cd06572">
    <property type="entry name" value="Histidinol_dh"/>
    <property type="match status" value="1"/>
</dbReference>
<feature type="binding site" evidence="6 11">
    <location>
        <position position="266"/>
    </location>
    <ligand>
        <name>Zn(2+)</name>
        <dbReference type="ChEBI" id="CHEBI:29105"/>
    </ligand>
</feature>
<evidence type="ECO:0000256" key="3">
    <source>
        <dbReference type="ARBA" id="ARBA00022833"/>
    </source>
</evidence>
<dbReference type="PROSITE" id="PS00611">
    <property type="entry name" value="HISOL_DEHYDROGENASE"/>
    <property type="match status" value="1"/>
</dbReference>